<feature type="transmembrane region" description="Helical" evidence="8">
    <location>
        <begin position="400"/>
        <end position="422"/>
    </location>
</feature>
<sequence length="501" mass="52061">MSTASKPSSLDSTLLKVVAVVVVGSVMTTLDMTVVNVALQPLTLRFQTSLDTIQWVATGYLLALGMAIPVTGWAGDRFGTKRLFMLSIVLFVLGSALAGAAWDVGSLIIFRVVQGLGGGILMPAGLTIVTRAAGPHRIGRVMAGLGVPLLLGPIAGPVLGGWLVDVAGWRWLFFVNAPIGVVAVLLAWRFLPRDEPRPAERFDFPGMLMLSPGSAALIYGISTIPHRGGVTATSVWLPVVLGLVLIAGFLVRAAKITNPLVDLSLFRNRAFRTAMGTLSLFQISFLGTMMVVPTYFMLVRGESALTAGLMVAPQGVGALLTMPVAGRLVDRVGPRKVVIPGLVLIAVSFALLTQVGASTPYWTLLLTVFVTGLGMGMTLMPINSAALQMVPPTLASRASALLNIVLQTAGAIGAAVVSIILASRLADRFGVPASAGQLTATAALADPATHEAAAAASGGAFASTFAWTLLLVLLCLLPAAFLPNRAAPPSQDRDPAAAVHR</sequence>
<dbReference type="InterPro" id="IPR004638">
    <property type="entry name" value="EmrB-like"/>
</dbReference>
<feature type="transmembrane region" description="Helical" evidence="8">
    <location>
        <begin position="12"/>
        <end position="32"/>
    </location>
</feature>
<feature type="transmembrane region" description="Helical" evidence="8">
    <location>
        <begin position="83"/>
        <end position="102"/>
    </location>
</feature>
<reference evidence="10 11" key="1">
    <citation type="submission" date="2018-12" db="EMBL/GenBank/DDBJ databases">
        <title>Amycolatopsis eburnea sp. nov. actinomycete associate with arbuscular mycorrhiza fungal spore.</title>
        <authorList>
            <person name="Lumyong S."/>
            <person name="Chaiya L."/>
        </authorList>
    </citation>
    <scope>NUCLEOTIDE SEQUENCE [LARGE SCALE GENOMIC DNA]</scope>
    <source>
        <strain evidence="10 11">GLM-1</strain>
    </source>
</reference>
<feature type="transmembrane region" description="Helical" evidence="8">
    <location>
        <begin position="361"/>
        <end position="380"/>
    </location>
</feature>
<dbReference type="NCBIfam" id="TIGR00711">
    <property type="entry name" value="efflux_EmrB"/>
    <property type="match status" value="1"/>
</dbReference>
<dbReference type="SUPFAM" id="SSF103473">
    <property type="entry name" value="MFS general substrate transporter"/>
    <property type="match status" value="1"/>
</dbReference>
<dbReference type="RefSeq" id="WP_125313358.1">
    <property type="nucleotide sequence ID" value="NZ_RSEC01000058.1"/>
</dbReference>
<keyword evidence="6 8" id="KW-1133">Transmembrane helix</keyword>
<feature type="transmembrane region" description="Helical" evidence="8">
    <location>
        <begin position="465"/>
        <end position="483"/>
    </location>
</feature>
<dbReference type="InterPro" id="IPR020846">
    <property type="entry name" value="MFS_dom"/>
</dbReference>
<dbReference type="PANTHER" id="PTHR42718:SF9">
    <property type="entry name" value="MAJOR FACILITATOR SUPERFAMILY MULTIDRUG TRANSPORTER MFSC"/>
    <property type="match status" value="1"/>
</dbReference>
<evidence type="ECO:0000256" key="8">
    <source>
        <dbReference type="SAM" id="Phobius"/>
    </source>
</evidence>
<dbReference type="CDD" id="cd17503">
    <property type="entry name" value="MFS_LmrB_MDR_like"/>
    <property type="match status" value="1"/>
</dbReference>
<evidence type="ECO:0000259" key="9">
    <source>
        <dbReference type="PROSITE" id="PS50850"/>
    </source>
</evidence>
<protein>
    <submittedName>
        <fullName evidence="10">DHA2 family efflux MFS transporter permease subunit</fullName>
    </submittedName>
</protein>
<gene>
    <name evidence="10" type="ORF">EIY87_31070</name>
</gene>
<accession>A0A427T5S0</accession>
<feature type="transmembrane region" description="Helical" evidence="8">
    <location>
        <begin position="108"/>
        <end position="129"/>
    </location>
</feature>
<evidence type="ECO:0000256" key="6">
    <source>
        <dbReference type="ARBA" id="ARBA00022989"/>
    </source>
</evidence>
<keyword evidence="3" id="KW-0813">Transport</keyword>
<dbReference type="GO" id="GO:0022857">
    <property type="term" value="F:transmembrane transporter activity"/>
    <property type="evidence" value="ECO:0007669"/>
    <property type="project" value="InterPro"/>
</dbReference>
<feature type="transmembrane region" description="Helical" evidence="8">
    <location>
        <begin position="141"/>
        <end position="163"/>
    </location>
</feature>
<dbReference type="GO" id="GO:0005886">
    <property type="term" value="C:plasma membrane"/>
    <property type="evidence" value="ECO:0007669"/>
    <property type="project" value="UniProtKB-SubCell"/>
</dbReference>
<evidence type="ECO:0000256" key="2">
    <source>
        <dbReference type="ARBA" id="ARBA00008537"/>
    </source>
</evidence>
<dbReference type="InterPro" id="IPR036259">
    <property type="entry name" value="MFS_trans_sf"/>
</dbReference>
<dbReference type="InterPro" id="IPR011701">
    <property type="entry name" value="MFS"/>
</dbReference>
<keyword evidence="5 8" id="KW-0812">Transmembrane</keyword>
<feature type="transmembrane region" description="Helical" evidence="8">
    <location>
        <begin position="202"/>
        <end position="222"/>
    </location>
</feature>
<dbReference type="AlphaFoldDB" id="A0A427T5S0"/>
<evidence type="ECO:0000256" key="5">
    <source>
        <dbReference type="ARBA" id="ARBA00022692"/>
    </source>
</evidence>
<dbReference type="OrthoDB" id="9812221at2"/>
<dbReference type="Proteomes" id="UP000267081">
    <property type="component" value="Unassembled WGS sequence"/>
</dbReference>
<comment type="caution">
    <text evidence="10">The sequence shown here is derived from an EMBL/GenBank/DDBJ whole genome shotgun (WGS) entry which is preliminary data.</text>
</comment>
<feature type="transmembrane region" description="Helical" evidence="8">
    <location>
        <begin position="52"/>
        <end position="71"/>
    </location>
</feature>
<evidence type="ECO:0000313" key="11">
    <source>
        <dbReference type="Proteomes" id="UP000267081"/>
    </source>
</evidence>
<feature type="transmembrane region" description="Helical" evidence="8">
    <location>
        <begin position="304"/>
        <end position="325"/>
    </location>
</feature>
<dbReference type="Gene3D" id="1.20.1720.10">
    <property type="entry name" value="Multidrug resistance protein D"/>
    <property type="match status" value="1"/>
</dbReference>
<evidence type="ECO:0000256" key="3">
    <source>
        <dbReference type="ARBA" id="ARBA00022448"/>
    </source>
</evidence>
<dbReference type="PROSITE" id="PS50850">
    <property type="entry name" value="MFS"/>
    <property type="match status" value="1"/>
</dbReference>
<keyword evidence="11" id="KW-1185">Reference proteome</keyword>
<dbReference type="Pfam" id="PF07690">
    <property type="entry name" value="MFS_1"/>
    <property type="match status" value="1"/>
</dbReference>
<comment type="subcellular location">
    <subcellularLocation>
        <location evidence="1">Cell membrane</location>
        <topology evidence="1">Multi-pass membrane protein</topology>
    </subcellularLocation>
</comment>
<keyword evidence="7 8" id="KW-0472">Membrane</keyword>
<keyword evidence="4" id="KW-1003">Cell membrane</keyword>
<evidence type="ECO:0000256" key="7">
    <source>
        <dbReference type="ARBA" id="ARBA00023136"/>
    </source>
</evidence>
<comment type="similarity">
    <text evidence="2">Belongs to the major facilitator superfamily. EmrB family.</text>
</comment>
<feature type="transmembrane region" description="Helical" evidence="8">
    <location>
        <begin position="337"/>
        <end position="355"/>
    </location>
</feature>
<feature type="transmembrane region" description="Helical" evidence="8">
    <location>
        <begin position="169"/>
        <end position="190"/>
    </location>
</feature>
<feature type="domain" description="Major facilitator superfamily (MFS) profile" evidence="9">
    <location>
        <begin position="17"/>
        <end position="487"/>
    </location>
</feature>
<evidence type="ECO:0000256" key="1">
    <source>
        <dbReference type="ARBA" id="ARBA00004651"/>
    </source>
</evidence>
<feature type="transmembrane region" description="Helical" evidence="8">
    <location>
        <begin position="275"/>
        <end position="298"/>
    </location>
</feature>
<dbReference type="PANTHER" id="PTHR42718">
    <property type="entry name" value="MAJOR FACILITATOR SUPERFAMILY MULTIDRUG TRANSPORTER MFSC"/>
    <property type="match status" value="1"/>
</dbReference>
<organism evidence="10 11">
    <name type="scientific">Amycolatopsis eburnea</name>
    <dbReference type="NCBI Taxonomy" id="2267691"/>
    <lineage>
        <taxon>Bacteria</taxon>
        <taxon>Bacillati</taxon>
        <taxon>Actinomycetota</taxon>
        <taxon>Actinomycetes</taxon>
        <taxon>Pseudonocardiales</taxon>
        <taxon>Pseudonocardiaceae</taxon>
        <taxon>Amycolatopsis</taxon>
    </lineage>
</organism>
<evidence type="ECO:0000313" key="10">
    <source>
        <dbReference type="EMBL" id="RSD14084.1"/>
    </source>
</evidence>
<dbReference type="Gene3D" id="1.20.1250.20">
    <property type="entry name" value="MFS general substrate transporter like domains"/>
    <property type="match status" value="1"/>
</dbReference>
<name>A0A427T5S0_9PSEU</name>
<dbReference type="EMBL" id="RSEC01000058">
    <property type="protein sequence ID" value="RSD14084.1"/>
    <property type="molecule type" value="Genomic_DNA"/>
</dbReference>
<proteinExistence type="inferred from homology"/>
<evidence type="ECO:0000256" key="4">
    <source>
        <dbReference type="ARBA" id="ARBA00022475"/>
    </source>
</evidence>
<feature type="transmembrane region" description="Helical" evidence="8">
    <location>
        <begin position="234"/>
        <end position="254"/>
    </location>
</feature>